<name>A0AAP0L8F7_9MAGN</name>
<accession>A0AAP0L8F7</accession>
<dbReference type="SUPFAM" id="SSF46565">
    <property type="entry name" value="Chaperone J-domain"/>
    <property type="match status" value="1"/>
</dbReference>
<dbReference type="InterPro" id="IPR018253">
    <property type="entry name" value="DnaJ_domain_CS"/>
</dbReference>
<feature type="domain" description="J" evidence="1">
    <location>
        <begin position="95"/>
        <end position="163"/>
    </location>
</feature>
<dbReference type="PROSITE" id="PS50076">
    <property type="entry name" value="DNAJ_2"/>
    <property type="match status" value="1"/>
</dbReference>
<evidence type="ECO:0000259" key="1">
    <source>
        <dbReference type="PROSITE" id="PS50076"/>
    </source>
</evidence>
<organism evidence="2 3">
    <name type="scientific">Stephania cephalantha</name>
    <dbReference type="NCBI Taxonomy" id="152367"/>
    <lineage>
        <taxon>Eukaryota</taxon>
        <taxon>Viridiplantae</taxon>
        <taxon>Streptophyta</taxon>
        <taxon>Embryophyta</taxon>
        <taxon>Tracheophyta</taxon>
        <taxon>Spermatophyta</taxon>
        <taxon>Magnoliopsida</taxon>
        <taxon>Ranunculales</taxon>
        <taxon>Menispermaceae</taxon>
        <taxon>Menispermoideae</taxon>
        <taxon>Cissampelideae</taxon>
        <taxon>Stephania</taxon>
    </lineage>
</organism>
<keyword evidence="3" id="KW-1185">Reference proteome</keyword>
<dbReference type="SMART" id="SM00271">
    <property type="entry name" value="DnaJ"/>
    <property type="match status" value="1"/>
</dbReference>
<evidence type="ECO:0000313" key="3">
    <source>
        <dbReference type="Proteomes" id="UP001419268"/>
    </source>
</evidence>
<protein>
    <recommendedName>
        <fullName evidence="1">J domain-containing protein</fullName>
    </recommendedName>
</protein>
<sequence length="569" mass="64493">MKGRREGASVINRWKKVHENLNWANVNTTAEGRVGWGAVTKPNKRAGEKAGDRWLSLKTLWSGSFLARLIALCDAEAALVQFGSFDAKSNLEGKSAYDVLGVSENSSFDEIKASFRKLAKQTHPDLLGASSDDPNASNRFVQILAAYEILSDSQKRAHYDSYLFFRSKVLLRYKRHVPTMYVYESQLTISKQMEAVEWLKWYRNAINDIVSQRKVVTKSGYFGELEGEFYAAIRAAYYGPIIDSMDLLPDCFEAEERSVHSTPEVLHLVSGRDLFGLVAIANKLPELSNACYEKLTSFASEDSCLIQSVKNGGISMSSGSSINAEIPLLHFVDYTNRASDVYKDLKLHIYGTLVAFATRIPPKSCCHGIENKDSQDHIHVFLTSHEHPIYGRTSLSGHSFSSDSAATQTLLGTITGLGTKPEESSCFVYNSSGIKTHVVMKHRTLLVKHMHWYKVGDEVSTCECRCSRARLPPSKFWLFEPRCDLHDIGGWYVETFDRDQKGRTVPSQRYWDGFEATEQSEKRLHPAMYLLALAYRTLDLEDSKRRKWSFREIFAPKLFSFLRWSKRLS</sequence>
<dbReference type="PANTHER" id="PTHR45286">
    <property type="entry name" value="CHAPERONE DNAJ-DOMAIN SUPERFAMILY PROTEIN"/>
    <property type="match status" value="1"/>
</dbReference>
<dbReference type="PRINTS" id="PR00625">
    <property type="entry name" value="JDOMAIN"/>
</dbReference>
<dbReference type="EMBL" id="JBBNAG010000001">
    <property type="protein sequence ID" value="KAK9165920.1"/>
    <property type="molecule type" value="Genomic_DNA"/>
</dbReference>
<reference evidence="2 3" key="1">
    <citation type="submission" date="2024-01" db="EMBL/GenBank/DDBJ databases">
        <title>Genome assemblies of Stephania.</title>
        <authorList>
            <person name="Yang L."/>
        </authorList>
    </citation>
    <scope>NUCLEOTIDE SEQUENCE [LARGE SCALE GENOMIC DNA]</scope>
    <source>
        <strain evidence="2">JXDWG</strain>
        <tissue evidence="2">Leaf</tissue>
    </source>
</reference>
<evidence type="ECO:0000313" key="2">
    <source>
        <dbReference type="EMBL" id="KAK9165920.1"/>
    </source>
</evidence>
<dbReference type="Gene3D" id="1.10.287.110">
    <property type="entry name" value="DnaJ domain"/>
    <property type="match status" value="1"/>
</dbReference>
<proteinExistence type="predicted"/>
<comment type="caution">
    <text evidence="2">The sequence shown here is derived from an EMBL/GenBank/DDBJ whole genome shotgun (WGS) entry which is preliminary data.</text>
</comment>
<dbReference type="Pfam" id="PF00226">
    <property type="entry name" value="DnaJ"/>
    <property type="match status" value="1"/>
</dbReference>
<dbReference type="InterPro" id="IPR001623">
    <property type="entry name" value="DnaJ_domain"/>
</dbReference>
<dbReference type="AlphaFoldDB" id="A0AAP0L8F7"/>
<gene>
    <name evidence="2" type="ORF">Scep_001111</name>
</gene>
<dbReference type="CDD" id="cd06257">
    <property type="entry name" value="DnaJ"/>
    <property type="match status" value="1"/>
</dbReference>
<dbReference type="InterPro" id="IPR036869">
    <property type="entry name" value="J_dom_sf"/>
</dbReference>
<dbReference type="Proteomes" id="UP001419268">
    <property type="component" value="Unassembled WGS sequence"/>
</dbReference>
<dbReference type="PANTHER" id="PTHR45286:SF1">
    <property type="entry name" value="CHAPERONE DNAJ-DOMAIN SUPERFAMILY PROTEIN"/>
    <property type="match status" value="1"/>
</dbReference>
<dbReference type="PROSITE" id="PS00636">
    <property type="entry name" value="DNAJ_1"/>
    <property type="match status" value="1"/>
</dbReference>